<dbReference type="RefSeq" id="WP_071855052.1">
    <property type="nucleotide sequence ID" value="NZ_JXLB01000006.1"/>
</dbReference>
<accession>A0A1L8WPS5</accession>
<dbReference type="Gene3D" id="2.60.120.260">
    <property type="entry name" value="Galactose-binding domain-like"/>
    <property type="match status" value="1"/>
</dbReference>
<dbReference type="OrthoDB" id="2194268at2"/>
<dbReference type="Pfam" id="PF02018">
    <property type="entry name" value="CBM_4_9"/>
    <property type="match status" value="1"/>
</dbReference>
<gene>
    <name evidence="3" type="ORF">RV14_GL002027</name>
</gene>
<keyword evidence="4" id="KW-1185">Reference proteome</keyword>
<organism evidence="3 4">
    <name type="scientific">Enterococcus ratti</name>
    <dbReference type="NCBI Taxonomy" id="150033"/>
    <lineage>
        <taxon>Bacteria</taxon>
        <taxon>Bacillati</taxon>
        <taxon>Bacillota</taxon>
        <taxon>Bacilli</taxon>
        <taxon>Lactobacillales</taxon>
        <taxon>Enterococcaceae</taxon>
        <taxon>Enterococcus</taxon>
    </lineage>
</organism>
<dbReference type="EMBL" id="JXLB01000006">
    <property type="protein sequence ID" value="OJG83024.1"/>
    <property type="molecule type" value="Genomic_DNA"/>
</dbReference>
<proteinExistence type="predicted"/>
<dbReference type="InterPro" id="IPR008979">
    <property type="entry name" value="Galactose-bd-like_sf"/>
</dbReference>
<dbReference type="STRING" id="150033.RV14_GL002027"/>
<dbReference type="Proteomes" id="UP000182152">
    <property type="component" value="Unassembled WGS sequence"/>
</dbReference>
<keyword evidence="1" id="KW-0378">Hydrolase</keyword>
<comment type="caution">
    <text evidence="3">The sequence shown here is derived from an EMBL/GenBank/DDBJ whole genome shotgun (WGS) entry which is preliminary data.</text>
</comment>
<dbReference type="GO" id="GO:0016798">
    <property type="term" value="F:hydrolase activity, acting on glycosyl bonds"/>
    <property type="evidence" value="ECO:0007669"/>
    <property type="project" value="InterPro"/>
</dbReference>
<reference evidence="3 4" key="1">
    <citation type="submission" date="2014-12" db="EMBL/GenBank/DDBJ databases">
        <title>Draft genome sequences of 29 type strains of Enterococci.</title>
        <authorList>
            <person name="Zhong Z."/>
            <person name="Sun Z."/>
            <person name="Liu W."/>
            <person name="Zhang W."/>
            <person name="Zhang H."/>
        </authorList>
    </citation>
    <scope>NUCLEOTIDE SEQUENCE [LARGE SCALE GENOMIC DNA]</scope>
    <source>
        <strain evidence="3 4">DSM 15687</strain>
    </source>
</reference>
<dbReference type="InterPro" id="IPR003305">
    <property type="entry name" value="CenC_carb-bd"/>
</dbReference>
<name>A0A1L8WPS5_9ENTE</name>
<evidence type="ECO:0000259" key="2">
    <source>
        <dbReference type="Pfam" id="PF02018"/>
    </source>
</evidence>
<feature type="domain" description="CBM-cenC" evidence="2">
    <location>
        <begin position="50"/>
        <end position="159"/>
    </location>
</feature>
<dbReference type="SUPFAM" id="SSF49785">
    <property type="entry name" value="Galactose-binding domain-like"/>
    <property type="match status" value="1"/>
</dbReference>
<protein>
    <submittedName>
        <fullName evidence="3">Sugar-binding protein</fullName>
    </submittedName>
</protein>
<evidence type="ECO:0000256" key="1">
    <source>
        <dbReference type="ARBA" id="ARBA00022801"/>
    </source>
</evidence>
<sequence length="285" mass="32572">MKRITLGKWVTVSIVYMFLGTSVNVGAIEIMNQTDVLNNLVNPHVFKEPIIKNGDFSSGLDYWIVSNPGSNNPKLITEDGERYVKSTDGESIHQILKLKPNTQYIFSYEVAASAIYPGKVELGTLNYGELFHPLKEVFHNNEYGWEKYVFTFSTHQIEDTYAIRFASTGFGWATFKNIDAQKNTLLSVGVKDQQPLVYLNLSKEQFYSKERFIVYVDGQYWFETYSGHAYYAAKKSEEEDRIRVYKAFDGKQGSKIEVYTASGIPGDFVTDPKLLETYIVEKDLV</sequence>
<dbReference type="AlphaFoldDB" id="A0A1L8WPS5"/>
<evidence type="ECO:0000313" key="4">
    <source>
        <dbReference type="Proteomes" id="UP000182152"/>
    </source>
</evidence>
<evidence type="ECO:0000313" key="3">
    <source>
        <dbReference type="EMBL" id="OJG83024.1"/>
    </source>
</evidence>